<reference evidence="2 3" key="1">
    <citation type="submission" date="2018-09" db="EMBL/GenBank/DDBJ databases">
        <title>Nocardia yunnanensis sp. nov., an actinomycete isolated from a soil sample.</title>
        <authorList>
            <person name="Zhang J."/>
        </authorList>
    </citation>
    <scope>NUCLEOTIDE SEQUENCE [LARGE SCALE GENOMIC DNA]</scope>
    <source>
        <strain evidence="2 3">CFHS0054</strain>
    </source>
</reference>
<keyword evidence="3" id="KW-1185">Reference proteome</keyword>
<keyword evidence="1" id="KW-1133">Transmembrane helix</keyword>
<feature type="transmembrane region" description="Helical" evidence="1">
    <location>
        <begin position="30"/>
        <end position="47"/>
    </location>
</feature>
<dbReference type="Proteomes" id="UP000267164">
    <property type="component" value="Chromosome"/>
</dbReference>
<gene>
    <name evidence="2" type="ORF">D7D52_08750</name>
</gene>
<accession>A0A386Z8I9</accession>
<dbReference type="KEGG" id="nyu:D7D52_08750"/>
<dbReference type="EMBL" id="CP032568">
    <property type="protein sequence ID" value="AYF73938.1"/>
    <property type="molecule type" value="Genomic_DNA"/>
</dbReference>
<evidence type="ECO:0000256" key="1">
    <source>
        <dbReference type="SAM" id="Phobius"/>
    </source>
</evidence>
<name>A0A386Z8I9_9NOCA</name>
<evidence type="ECO:0000313" key="3">
    <source>
        <dbReference type="Proteomes" id="UP000267164"/>
    </source>
</evidence>
<proteinExistence type="predicted"/>
<protein>
    <submittedName>
        <fullName evidence="2">Uncharacterized protein</fullName>
    </submittedName>
</protein>
<feature type="transmembrane region" description="Helical" evidence="1">
    <location>
        <begin position="53"/>
        <end position="73"/>
    </location>
</feature>
<dbReference type="AlphaFoldDB" id="A0A386Z8I9"/>
<keyword evidence="1" id="KW-0472">Membrane</keyword>
<organism evidence="2 3">
    <name type="scientific">Nocardia yunnanensis</name>
    <dbReference type="NCBI Taxonomy" id="2382165"/>
    <lineage>
        <taxon>Bacteria</taxon>
        <taxon>Bacillati</taxon>
        <taxon>Actinomycetota</taxon>
        <taxon>Actinomycetes</taxon>
        <taxon>Mycobacteriales</taxon>
        <taxon>Nocardiaceae</taxon>
        <taxon>Nocardia</taxon>
    </lineage>
</organism>
<sequence length="76" mass="7997">MEFEEFENDCAAAPATGRFTVVRGLVRNWTVLRAVALATATAALLALHHPTWVPFAVSAYAIINAAAITVGAARTA</sequence>
<keyword evidence="1" id="KW-0812">Transmembrane</keyword>
<evidence type="ECO:0000313" key="2">
    <source>
        <dbReference type="EMBL" id="AYF73938.1"/>
    </source>
</evidence>